<accession>A0D7J6</accession>
<feature type="region of interest" description="Disordered" evidence="1">
    <location>
        <begin position="232"/>
        <end position="282"/>
    </location>
</feature>
<feature type="compositionally biased region" description="Polar residues" evidence="1">
    <location>
        <begin position="244"/>
        <end position="265"/>
    </location>
</feature>
<dbReference type="Proteomes" id="UP000000600">
    <property type="component" value="Unassembled WGS sequence"/>
</dbReference>
<dbReference type="GeneID" id="5032195"/>
<dbReference type="EMBL" id="CT868318">
    <property type="protein sequence ID" value="CAK79013.1"/>
    <property type="molecule type" value="Genomic_DNA"/>
</dbReference>
<evidence type="ECO:0000313" key="3">
    <source>
        <dbReference type="EMBL" id="CAK79013.1"/>
    </source>
</evidence>
<dbReference type="HOGENOM" id="CLU_988522_0_0_1"/>
<feature type="region of interest" description="Disordered" evidence="1">
    <location>
        <begin position="187"/>
        <end position="217"/>
    </location>
</feature>
<protein>
    <recommendedName>
        <fullName evidence="5">Transmembrane protein</fullName>
    </recommendedName>
</protein>
<evidence type="ECO:0000313" key="4">
    <source>
        <dbReference type="Proteomes" id="UP000000600"/>
    </source>
</evidence>
<dbReference type="InParanoid" id="A0D7J6"/>
<sequence length="282" mass="32934">MLQFLIKQKILESLIYLAFNTSSLQFFNRISSLFCYFVQTNNKLQHNFLLGRKVQQDSTIFLQVLFKNEEKIMKKAPALFDFDILNKIETENVKNFSKCQLKQWLSQESVLLQKITKMQKSSKIIYIIINIMGLTILIFFGLILFLALIGIILKKFFFNKKTQVQIKSQEAIQNNQHINLGDQEAIPDSHQSQIHKQQSQVKTQKQSNTPNRKNKQKKEKYLIDEIAFQFNDDSDNENDKNSSGADQQQSINMREQAGFNFQQSEHNLEELVTPTQVNSQEI</sequence>
<reference evidence="3 4" key="1">
    <citation type="journal article" date="2006" name="Nature">
        <title>Global trends of whole-genome duplications revealed by the ciliate Paramecium tetraurelia.</title>
        <authorList>
            <consortium name="Genoscope"/>
            <person name="Aury J.-M."/>
            <person name="Jaillon O."/>
            <person name="Duret L."/>
            <person name="Noel B."/>
            <person name="Jubin C."/>
            <person name="Porcel B.M."/>
            <person name="Segurens B."/>
            <person name="Daubin V."/>
            <person name="Anthouard V."/>
            <person name="Aiach N."/>
            <person name="Arnaiz O."/>
            <person name="Billaut A."/>
            <person name="Beisson J."/>
            <person name="Blanc I."/>
            <person name="Bouhouche K."/>
            <person name="Camara F."/>
            <person name="Duharcourt S."/>
            <person name="Guigo R."/>
            <person name="Gogendeau D."/>
            <person name="Katinka M."/>
            <person name="Keller A.-M."/>
            <person name="Kissmehl R."/>
            <person name="Klotz C."/>
            <person name="Koll F."/>
            <person name="Le Moue A."/>
            <person name="Lepere C."/>
            <person name="Malinsky S."/>
            <person name="Nowacki M."/>
            <person name="Nowak J.K."/>
            <person name="Plattner H."/>
            <person name="Poulain J."/>
            <person name="Ruiz F."/>
            <person name="Serrano V."/>
            <person name="Zagulski M."/>
            <person name="Dessen P."/>
            <person name="Betermier M."/>
            <person name="Weissenbach J."/>
            <person name="Scarpelli C."/>
            <person name="Schachter V."/>
            <person name="Sperling L."/>
            <person name="Meyer E."/>
            <person name="Cohen J."/>
            <person name="Wincker P."/>
        </authorList>
    </citation>
    <scope>NUCLEOTIDE SEQUENCE [LARGE SCALE GENOMIC DNA]</scope>
    <source>
        <strain evidence="3 4">Stock d4-2</strain>
    </source>
</reference>
<feature type="transmembrane region" description="Helical" evidence="2">
    <location>
        <begin position="124"/>
        <end position="153"/>
    </location>
</feature>
<feature type="compositionally biased region" description="Low complexity" evidence="1">
    <location>
        <begin position="189"/>
        <end position="207"/>
    </location>
</feature>
<evidence type="ECO:0000256" key="2">
    <source>
        <dbReference type="SAM" id="Phobius"/>
    </source>
</evidence>
<dbReference type="AlphaFoldDB" id="A0D7J6"/>
<organism evidence="3 4">
    <name type="scientific">Paramecium tetraurelia</name>
    <dbReference type="NCBI Taxonomy" id="5888"/>
    <lineage>
        <taxon>Eukaryota</taxon>
        <taxon>Sar</taxon>
        <taxon>Alveolata</taxon>
        <taxon>Ciliophora</taxon>
        <taxon>Intramacronucleata</taxon>
        <taxon>Oligohymenophorea</taxon>
        <taxon>Peniculida</taxon>
        <taxon>Parameciidae</taxon>
        <taxon>Paramecium</taxon>
    </lineage>
</organism>
<keyword evidence="2" id="KW-0812">Transmembrane</keyword>
<name>A0D7J6_PARTE</name>
<evidence type="ECO:0000256" key="1">
    <source>
        <dbReference type="SAM" id="MobiDB-lite"/>
    </source>
</evidence>
<dbReference type="KEGG" id="ptm:GSPATT00002055001"/>
<keyword evidence="2" id="KW-0472">Membrane</keyword>
<proteinExistence type="predicted"/>
<feature type="compositionally biased region" description="Polar residues" evidence="1">
    <location>
        <begin position="273"/>
        <end position="282"/>
    </location>
</feature>
<dbReference type="RefSeq" id="XP_001446410.1">
    <property type="nucleotide sequence ID" value="XM_001446373.1"/>
</dbReference>
<evidence type="ECO:0008006" key="5">
    <source>
        <dbReference type="Google" id="ProtNLM"/>
    </source>
</evidence>
<gene>
    <name evidence="3" type="ORF">GSPATT00002055001</name>
</gene>
<keyword evidence="2" id="KW-1133">Transmembrane helix</keyword>
<keyword evidence="4" id="KW-1185">Reference proteome</keyword>